<keyword evidence="3" id="KW-0677">Repeat</keyword>
<evidence type="ECO:0000313" key="9">
    <source>
        <dbReference type="EMBL" id="KAJ8927934.1"/>
    </source>
</evidence>
<evidence type="ECO:0000256" key="4">
    <source>
        <dbReference type="ARBA" id="ARBA00022771"/>
    </source>
</evidence>
<keyword evidence="10" id="KW-1185">Reference proteome</keyword>
<proteinExistence type="predicted"/>
<dbReference type="InterPro" id="IPR013087">
    <property type="entry name" value="Znf_C2H2_type"/>
</dbReference>
<dbReference type="SMART" id="SM00355">
    <property type="entry name" value="ZnF_C2H2"/>
    <property type="match status" value="2"/>
</dbReference>
<organism evidence="9 10">
    <name type="scientific">Rhamnusium bicolor</name>
    <dbReference type="NCBI Taxonomy" id="1586634"/>
    <lineage>
        <taxon>Eukaryota</taxon>
        <taxon>Metazoa</taxon>
        <taxon>Ecdysozoa</taxon>
        <taxon>Arthropoda</taxon>
        <taxon>Hexapoda</taxon>
        <taxon>Insecta</taxon>
        <taxon>Pterygota</taxon>
        <taxon>Neoptera</taxon>
        <taxon>Endopterygota</taxon>
        <taxon>Coleoptera</taxon>
        <taxon>Polyphaga</taxon>
        <taxon>Cucujiformia</taxon>
        <taxon>Chrysomeloidea</taxon>
        <taxon>Cerambycidae</taxon>
        <taxon>Lepturinae</taxon>
        <taxon>Rhagiini</taxon>
        <taxon>Rhamnusium</taxon>
    </lineage>
</organism>
<dbReference type="PANTHER" id="PTHR24394:SF29">
    <property type="entry name" value="MYONEURIN"/>
    <property type="match status" value="1"/>
</dbReference>
<dbReference type="GO" id="GO:0008270">
    <property type="term" value="F:zinc ion binding"/>
    <property type="evidence" value="ECO:0007669"/>
    <property type="project" value="UniProtKB-KW"/>
</dbReference>
<comment type="subcellular location">
    <subcellularLocation>
        <location evidence="1">Nucleus</location>
    </subcellularLocation>
</comment>
<comment type="caution">
    <text evidence="9">The sequence shown here is derived from an EMBL/GenBank/DDBJ whole genome shotgun (WGS) entry which is preliminary data.</text>
</comment>
<evidence type="ECO:0000256" key="7">
    <source>
        <dbReference type="PROSITE-ProRule" id="PRU00042"/>
    </source>
</evidence>
<evidence type="ECO:0000256" key="2">
    <source>
        <dbReference type="ARBA" id="ARBA00022723"/>
    </source>
</evidence>
<dbReference type="Proteomes" id="UP001162156">
    <property type="component" value="Unassembled WGS sequence"/>
</dbReference>
<feature type="domain" description="C2H2-type" evidence="8">
    <location>
        <begin position="179"/>
        <end position="206"/>
    </location>
</feature>
<dbReference type="GO" id="GO:0000981">
    <property type="term" value="F:DNA-binding transcription factor activity, RNA polymerase II-specific"/>
    <property type="evidence" value="ECO:0007669"/>
    <property type="project" value="TreeGrafter"/>
</dbReference>
<dbReference type="FunFam" id="3.30.160.60:FF:000624">
    <property type="entry name" value="zinc finger protein 697"/>
    <property type="match status" value="1"/>
</dbReference>
<feature type="domain" description="C2H2-type" evidence="8">
    <location>
        <begin position="207"/>
        <end position="234"/>
    </location>
</feature>
<accession>A0AAV8WNC4</accession>
<evidence type="ECO:0000256" key="3">
    <source>
        <dbReference type="ARBA" id="ARBA00022737"/>
    </source>
</evidence>
<sequence length="245" mass="28287">MHIKYCIDDEEEDKKCLRIHGYIFSSDSESGKSDFDDEYELRKPPPLSWKVLEKSLVEITGDFQSQTSNVPLENIVKKLVIKTKELPLGRNFIKNGNIKPAEKNEQAHTNDGFDIDEEFTVKEVKKEEASDTDLEVSELTETVTIMKEPEKKDMNTFKKFGRVTNKEKLMKGKGKKKMYECRICNQSFKTVYSFKNHNIKHTGVKPFSCDFCNKGFLTKWAVMIHMRVHTGDKPLSCDVCQKNLG</sequence>
<evidence type="ECO:0000313" key="10">
    <source>
        <dbReference type="Proteomes" id="UP001162156"/>
    </source>
</evidence>
<dbReference type="Pfam" id="PF00096">
    <property type="entry name" value="zf-C2H2"/>
    <property type="match status" value="1"/>
</dbReference>
<evidence type="ECO:0000256" key="1">
    <source>
        <dbReference type="ARBA" id="ARBA00004123"/>
    </source>
</evidence>
<dbReference type="InterPro" id="IPR036236">
    <property type="entry name" value="Znf_C2H2_sf"/>
</dbReference>
<keyword evidence="2" id="KW-0479">Metal-binding</keyword>
<dbReference type="EMBL" id="JANEYF010005505">
    <property type="protein sequence ID" value="KAJ8927934.1"/>
    <property type="molecule type" value="Genomic_DNA"/>
</dbReference>
<reference evidence="9" key="1">
    <citation type="journal article" date="2023" name="Insect Mol. Biol.">
        <title>Genome sequencing provides insights into the evolution of gene families encoding plant cell wall-degrading enzymes in longhorned beetles.</title>
        <authorList>
            <person name="Shin N.R."/>
            <person name="Okamura Y."/>
            <person name="Kirsch R."/>
            <person name="Pauchet Y."/>
        </authorList>
    </citation>
    <scope>NUCLEOTIDE SEQUENCE</scope>
    <source>
        <strain evidence="9">RBIC_L_NR</strain>
    </source>
</reference>
<dbReference type="GO" id="GO:0005634">
    <property type="term" value="C:nucleus"/>
    <property type="evidence" value="ECO:0007669"/>
    <property type="project" value="UniProtKB-SubCell"/>
</dbReference>
<gene>
    <name evidence="9" type="ORF">NQ314_019565</name>
</gene>
<keyword evidence="4 7" id="KW-0863">Zinc-finger</keyword>
<keyword evidence="6" id="KW-0539">Nucleus</keyword>
<dbReference type="SUPFAM" id="SSF57667">
    <property type="entry name" value="beta-beta-alpha zinc fingers"/>
    <property type="match status" value="1"/>
</dbReference>
<dbReference type="Gene3D" id="3.30.160.60">
    <property type="entry name" value="Classic Zinc Finger"/>
    <property type="match status" value="2"/>
</dbReference>
<dbReference type="PROSITE" id="PS00028">
    <property type="entry name" value="ZINC_FINGER_C2H2_1"/>
    <property type="match status" value="2"/>
</dbReference>
<protein>
    <recommendedName>
        <fullName evidence="8">C2H2-type domain-containing protein</fullName>
    </recommendedName>
</protein>
<dbReference type="AlphaFoldDB" id="A0AAV8WNC4"/>
<evidence type="ECO:0000259" key="8">
    <source>
        <dbReference type="PROSITE" id="PS50157"/>
    </source>
</evidence>
<evidence type="ECO:0000256" key="5">
    <source>
        <dbReference type="ARBA" id="ARBA00022833"/>
    </source>
</evidence>
<dbReference type="PANTHER" id="PTHR24394">
    <property type="entry name" value="ZINC FINGER PROTEIN"/>
    <property type="match status" value="1"/>
</dbReference>
<dbReference type="PROSITE" id="PS50157">
    <property type="entry name" value="ZINC_FINGER_C2H2_2"/>
    <property type="match status" value="2"/>
</dbReference>
<keyword evidence="5" id="KW-0862">Zinc</keyword>
<evidence type="ECO:0000256" key="6">
    <source>
        <dbReference type="ARBA" id="ARBA00023242"/>
    </source>
</evidence>
<name>A0AAV8WNC4_9CUCU</name>